<reference evidence="6 7" key="1">
    <citation type="submission" date="2018-10" db="EMBL/GenBank/DDBJ databases">
        <title>Genomic Encyclopedia of Archaeal and Bacterial Type Strains, Phase II (KMG-II): from individual species to whole genera.</title>
        <authorList>
            <person name="Goeker M."/>
        </authorList>
    </citation>
    <scope>NUCLEOTIDE SEQUENCE [LARGE SCALE GENOMIC DNA]</scope>
    <source>
        <strain evidence="6 7">DSM 18602</strain>
    </source>
</reference>
<dbReference type="PANTHER" id="PTHR33258">
    <property type="entry name" value="TRANSPOSASE INSL FOR INSERTION SEQUENCE ELEMENT IS186A-RELATED"/>
    <property type="match status" value="1"/>
</dbReference>
<dbReference type="GO" id="GO:0004803">
    <property type="term" value="F:transposase activity"/>
    <property type="evidence" value="ECO:0007669"/>
    <property type="project" value="InterPro"/>
</dbReference>
<dbReference type="InterPro" id="IPR047952">
    <property type="entry name" value="Transpos_IS4"/>
</dbReference>
<keyword evidence="2" id="KW-0815">Transposition</keyword>
<feature type="domain" description="Transposase IS4-like" evidence="5">
    <location>
        <begin position="116"/>
        <end position="349"/>
    </location>
</feature>
<keyword evidence="4" id="KW-0233">DNA recombination</keyword>
<protein>
    <submittedName>
        <fullName evidence="6">DDE family transposase</fullName>
    </submittedName>
</protein>
<evidence type="ECO:0000313" key="6">
    <source>
        <dbReference type="EMBL" id="RKR84099.1"/>
    </source>
</evidence>
<organism evidence="6 7">
    <name type="scientific">Mucilaginibacter gracilis</name>
    <dbReference type="NCBI Taxonomy" id="423350"/>
    <lineage>
        <taxon>Bacteria</taxon>
        <taxon>Pseudomonadati</taxon>
        <taxon>Bacteroidota</taxon>
        <taxon>Sphingobacteriia</taxon>
        <taxon>Sphingobacteriales</taxon>
        <taxon>Sphingobacteriaceae</taxon>
        <taxon>Mucilaginibacter</taxon>
    </lineage>
</organism>
<evidence type="ECO:0000313" key="7">
    <source>
        <dbReference type="Proteomes" id="UP000268007"/>
    </source>
</evidence>
<evidence type="ECO:0000256" key="4">
    <source>
        <dbReference type="ARBA" id="ARBA00023172"/>
    </source>
</evidence>
<evidence type="ECO:0000259" key="5">
    <source>
        <dbReference type="Pfam" id="PF01609"/>
    </source>
</evidence>
<dbReference type="PANTHER" id="PTHR33258:SF1">
    <property type="entry name" value="TRANSPOSASE INSL FOR INSERTION SEQUENCE ELEMENT IS186A-RELATED"/>
    <property type="match status" value="1"/>
</dbReference>
<dbReference type="Pfam" id="PF01609">
    <property type="entry name" value="DDE_Tnp_1"/>
    <property type="match status" value="1"/>
</dbReference>
<dbReference type="EMBL" id="RBKU01000001">
    <property type="protein sequence ID" value="RKR84099.1"/>
    <property type="molecule type" value="Genomic_DNA"/>
</dbReference>
<evidence type="ECO:0000256" key="3">
    <source>
        <dbReference type="ARBA" id="ARBA00023125"/>
    </source>
</evidence>
<name>A0A495J7V6_9SPHI</name>
<dbReference type="InterPro" id="IPR012337">
    <property type="entry name" value="RNaseH-like_sf"/>
</dbReference>
<dbReference type="OrthoDB" id="1308160at2"/>
<evidence type="ECO:0000256" key="2">
    <source>
        <dbReference type="ARBA" id="ARBA00022578"/>
    </source>
</evidence>
<dbReference type="RefSeq" id="WP_121199524.1">
    <property type="nucleotide sequence ID" value="NZ_RBKU01000001.1"/>
</dbReference>
<sequence length="443" mass="52482">MSVNIKIINDLKNFITESATQTELRELFTHSKTDFSRDRKLGFERLVLLLINFFRKSYSVEIAEFYNWLDIDDLIVSKSAFCQQRMKIKDLFFACLNEVLVQSFYEHYRQDIKRWNGMRVIAVDGSIINLIHYDEVINHFGTQSNKSEKKFPMGQALAAYDILNGIAIRTELYPVKISEQRMAQQWVQYYESDMLLIYDRGYPGFISFYLHQNKEQPQPFIMRCPLRFTYEIRDFVSSDNNDTIVAFRANKYSSDELYKHGFVVPFGSTINVRLIKVILDDGTIEVLATNLFNKKDYPQEIFKELYFMRWGIETSFSAIKNQLQLEAFSGQRVITIMQDFYITFFLSNLQAIIAKPCEKRIDLITSKRLHPYKINRNIAFGIMKNRIVDLFITHNPEKILLNLQELFIHHLEPVRHNRKYPHCRKNNKSRSKYEALTNYKRAI</sequence>
<dbReference type="GO" id="GO:0006313">
    <property type="term" value="P:DNA transposition"/>
    <property type="evidence" value="ECO:0007669"/>
    <property type="project" value="InterPro"/>
</dbReference>
<gene>
    <name evidence="6" type="ORF">BDD43_4326</name>
</gene>
<dbReference type="AlphaFoldDB" id="A0A495J7V6"/>
<keyword evidence="3" id="KW-0238">DNA-binding</keyword>
<comment type="caution">
    <text evidence="6">The sequence shown here is derived from an EMBL/GenBank/DDBJ whole genome shotgun (WGS) entry which is preliminary data.</text>
</comment>
<dbReference type="Proteomes" id="UP000268007">
    <property type="component" value="Unassembled WGS sequence"/>
</dbReference>
<dbReference type="NCBIfam" id="NF033592">
    <property type="entry name" value="transpos_IS4_1"/>
    <property type="match status" value="1"/>
</dbReference>
<dbReference type="SUPFAM" id="SSF53098">
    <property type="entry name" value="Ribonuclease H-like"/>
    <property type="match status" value="1"/>
</dbReference>
<accession>A0A495J7V6</accession>
<dbReference type="InterPro" id="IPR002559">
    <property type="entry name" value="Transposase_11"/>
</dbReference>
<dbReference type="GO" id="GO:0003677">
    <property type="term" value="F:DNA binding"/>
    <property type="evidence" value="ECO:0007669"/>
    <property type="project" value="UniProtKB-KW"/>
</dbReference>
<keyword evidence="7" id="KW-1185">Reference proteome</keyword>
<evidence type="ECO:0000256" key="1">
    <source>
        <dbReference type="ARBA" id="ARBA00010075"/>
    </source>
</evidence>
<comment type="similarity">
    <text evidence="1">Belongs to the transposase 11 family.</text>
</comment>
<proteinExistence type="inferred from homology"/>